<dbReference type="Pfam" id="PF10431">
    <property type="entry name" value="ClpB_D2-small"/>
    <property type="match status" value="1"/>
</dbReference>
<dbReference type="GO" id="GO:0016887">
    <property type="term" value="F:ATP hydrolysis activity"/>
    <property type="evidence" value="ECO:0007669"/>
    <property type="project" value="InterPro"/>
</dbReference>
<feature type="domain" description="AAA+ ATPase" evidence="9">
    <location>
        <begin position="89"/>
        <end position="233"/>
    </location>
</feature>
<dbReference type="GO" id="GO:0005524">
    <property type="term" value="F:ATP binding"/>
    <property type="evidence" value="ECO:0007669"/>
    <property type="project" value="UniProtKB-KW"/>
</dbReference>
<keyword evidence="12" id="KW-1185">Reference proteome</keyword>
<feature type="domain" description="Clp ATPase C-terminal" evidence="10">
    <location>
        <begin position="671"/>
        <end position="760"/>
    </location>
</feature>
<evidence type="ECO:0000256" key="1">
    <source>
        <dbReference type="ARBA" id="ARBA00008675"/>
    </source>
</evidence>
<feature type="domain" description="AAA+ ATPase" evidence="9">
    <location>
        <begin position="496"/>
        <end position="645"/>
    </location>
</feature>
<keyword evidence="3 6" id="KW-0547">Nucleotide-binding</keyword>
<gene>
    <name evidence="11" type="ORF">CPB83DRAFT_766008</name>
</gene>
<dbReference type="InterPro" id="IPR019489">
    <property type="entry name" value="Clp_ATPase_C"/>
</dbReference>
<dbReference type="GO" id="GO:0034605">
    <property type="term" value="P:cellular response to heat"/>
    <property type="evidence" value="ECO:0007669"/>
    <property type="project" value="TreeGrafter"/>
</dbReference>
<dbReference type="SMART" id="SM01086">
    <property type="entry name" value="ClpB_D2-small"/>
    <property type="match status" value="1"/>
</dbReference>
<dbReference type="InterPro" id="IPR018368">
    <property type="entry name" value="ClpA/B_CS1"/>
</dbReference>
<keyword evidence="4 6" id="KW-0067">ATP-binding</keyword>
<dbReference type="InterPro" id="IPR003593">
    <property type="entry name" value="AAA+_ATPase"/>
</dbReference>
<dbReference type="GO" id="GO:0005759">
    <property type="term" value="C:mitochondrial matrix"/>
    <property type="evidence" value="ECO:0007669"/>
    <property type="project" value="TreeGrafter"/>
</dbReference>
<evidence type="ECO:0000256" key="7">
    <source>
        <dbReference type="SAM" id="Coils"/>
    </source>
</evidence>
<evidence type="ECO:0000259" key="10">
    <source>
        <dbReference type="SMART" id="SM01086"/>
    </source>
</evidence>
<keyword evidence="5 6" id="KW-0143">Chaperone</keyword>
<dbReference type="PROSITE" id="PS00870">
    <property type="entry name" value="CLPAB_1"/>
    <property type="match status" value="1"/>
</dbReference>
<name>A0A9P6EH74_9AGAR</name>
<evidence type="ECO:0000313" key="12">
    <source>
        <dbReference type="Proteomes" id="UP000807306"/>
    </source>
</evidence>
<dbReference type="InterPro" id="IPR041546">
    <property type="entry name" value="ClpA/ClpB_AAA_lid"/>
</dbReference>
<dbReference type="CDD" id="cd00009">
    <property type="entry name" value="AAA"/>
    <property type="match status" value="1"/>
</dbReference>
<evidence type="ECO:0000256" key="6">
    <source>
        <dbReference type="RuleBase" id="RU004432"/>
    </source>
</evidence>
<dbReference type="PRINTS" id="PR00300">
    <property type="entry name" value="CLPPROTEASEA"/>
</dbReference>
<dbReference type="FunFam" id="3.40.50.300:FF:000120">
    <property type="entry name" value="ATP-dependent chaperone ClpB"/>
    <property type="match status" value="1"/>
</dbReference>
<proteinExistence type="inferred from homology"/>
<dbReference type="Pfam" id="PF17871">
    <property type="entry name" value="AAA_lid_9"/>
    <property type="match status" value="1"/>
</dbReference>
<dbReference type="Pfam" id="PF07724">
    <property type="entry name" value="AAA_2"/>
    <property type="match status" value="1"/>
</dbReference>
<evidence type="ECO:0000256" key="8">
    <source>
        <dbReference type="SAM" id="MobiDB-lite"/>
    </source>
</evidence>
<dbReference type="GO" id="GO:0043335">
    <property type="term" value="P:protein unfolding"/>
    <property type="evidence" value="ECO:0007669"/>
    <property type="project" value="TreeGrafter"/>
</dbReference>
<dbReference type="PROSITE" id="PS00871">
    <property type="entry name" value="CLPAB_2"/>
    <property type="match status" value="1"/>
</dbReference>
<dbReference type="OrthoDB" id="47330at2759"/>
<evidence type="ECO:0000313" key="11">
    <source>
        <dbReference type="EMBL" id="KAF9528990.1"/>
    </source>
</evidence>
<dbReference type="Gene3D" id="1.10.8.60">
    <property type="match status" value="1"/>
</dbReference>
<organism evidence="11 12">
    <name type="scientific">Crepidotus variabilis</name>
    <dbReference type="NCBI Taxonomy" id="179855"/>
    <lineage>
        <taxon>Eukaryota</taxon>
        <taxon>Fungi</taxon>
        <taxon>Dikarya</taxon>
        <taxon>Basidiomycota</taxon>
        <taxon>Agaricomycotina</taxon>
        <taxon>Agaricomycetes</taxon>
        <taxon>Agaricomycetidae</taxon>
        <taxon>Agaricales</taxon>
        <taxon>Agaricineae</taxon>
        <taxon>Crepidotaceae</taxon>
        <taxon>Crepidotus</taxon>
    </lineage>
</organism>
<dbReference type="CDD" id="cd19499">
    <property type="entry name" value="RecA-like_ClpB_Hsp104-like"/>
    <property type="match status" value="1"/>
</dbReference>
<evidence type="ECO:0000256" key="5">
    <source>
        <dbReference type="ARBA" id="ARBA00023186"/>
    </source>
</evidence>
<sequence length="787" mass="87301">MLVPNACYSTSLKCLDVRKGFGHQARGYASGPGGNGFPGISFGPQHQKGDALKEYSTDLTELARQGNLDPVIGRDEEIRRTIQILSRRTKSNPVLIGPPGVGKTAILEGLASRIVSKEVPESLQNKRVLSIDLAAIMAGSGIRGQFEEKFKALVRDIEEEGRNVICFIDEVHTLFNLGKAEGSIDAGQMIKPALARGLQLVGATTPDEYRKTIGKDAALERRFQPVTIDEPTVGSTISILRGLKPRYEVHHGVEISDSALVTAAVYSARYISDRYLPDKAIDLVDEAASALRLAQESKPDELEALERQIMTLQIELESLKKEMDVFSVERRTKVEGDLLVKRQEAEKLTSLWQAERDRLENIKQTKKRLEDAKHQLEVAQRQGHYELASRLRFSTIPELARQLPSEKEEQEREKGIGMEDSPLAMLHDRVTSNDISRVVAKATGIPVQNLMKGERDKLVHMESALRQRVVGQDHVVSAISDAVRISRAGLQAPNRPVASFLFLGPTGVGKTELCKTLASFLFNDEQRGLITINMSEYHDRHTISRLIGAAPGYVGFEEGGQLTEAVRRRPYAVILLDELEKAHKDVAMILLQILDEGTITDSQGRKVDFKNTIICLTSNLGSDILSHLTASDPTTGHVTAQAKAEVLERTQEYFPPELLNRLDSMLVFNKLSKESILKVVNLRLVDVANRLEGRRITLDIDAAAKDWLAGHGYSDMYGARAIARVVRTDVLFPLAQKLLRGTIRDGDRVKIRVDGEALEIIENHLEDPNVAKPDSEVNPEEQPPQRP</sequence>
<keyword evidence="11" id="KW-0378">Hydrolase</keyword>
<evidence type="ECO:0000259" key="9">
    <source>
        <dbReference type="SMART" id="SM00382"/>
    </source>
</evidence>
<evidence type="ECO:0000256" key="3">
    <source>
        <dbReference type="ARBA" id="ARBA00022741"/>
    </source>
</evidence>
<dbReference type="PANTHER" id="PTHR11638">
    <property type="entry name" value="ATP-DEPENDENT CLP PROTEASE"/>
    <property type="match status" value="1"/>
</dbReference>
<accession>A0A9P6EH74</accession>
<feature type="compositionally biased region" description="Basic and acidic residues" evidence="8">
    <location>
        <begin position="765"/>
        <end position="775"/>
    </location>
</feature>
<dbReference type="AlphaFoldDB" id="A0A9P6EH74"/>
<dbReference type="EMBL" id="MU157849">
    <property type="protein sequence ID" value="KAF9528990.1"/>
    <property type="molecule type" value="Genomic_DNA"/>
</dbReference>
<protein>
    <submittedName>
        <fullName evidence="11">P-loop containing nucleoside triphosphate hydrolase protein</fullName>
    </submittedName>
</protein>
<dbReference type="InterPro" id="IPR001270">
    <property type="entry name" value="ClpA/B"/>
</dbReference>
<dbReference type="SMART" id="SM00382">
    <property type="entry name" value="AAA"/>
    <property type="match status" value="2"/>
</dbReference>
<evidence type="ECO:0000256" key="2">
    <source>
        <dbReference type="ARBA" id="ARBA00022737"/>
    </source>
</evidence>
<dbReference type="Pfam" id="PF00004">
    <property type="entry name" value="AAA"/>
    <property type="match status" value="1"/>
</dbReference>
<comment type="similarity">
    <text evidence="1 6">Belongs to the ClpA/ClpB family.</text>
</comment>
<dbReference type="InterPro" id="IPR003959">
    <property type="entry name" value="ATPase_AAA_core"/>
</dbReference>
<feature type="coiled-coil region" evidence="7">
    <location>
        <begin position="302"/>
        <end position="382"/>
    </location>
</feature>
<keyword evidence="7" id="KW-0175">Coiled coil</keyword>
<dbReference type="FunFam" id="3.40.50.300:FF:000025">
    <property type="entry name" value="ATP-dependent Clp protease subunit"/>
    <property type="match status" value="1"/>
</dbReference>
<dbReference type="PANTHER" id="PTHR11638:SF176">
    <property type="entry name" value="HEAT SHOCK PROTEIN 78, MITOCHONDRIAL"/>
    <property type="match status" value="1"/>
</dbReference>
<evidence type="ECO:0000256" key="4">
    <source>
        <dbReference type="ARBA" id="ARBA00022840"/>
    </source>
</evidence>
<dbReference type="Proteomes" id="UP000807306">
    <property type="component" value="Unassembled WGS sequence"/>
</dbReference>
<dbReference type="SUPFAM" id="SSF52540">
    <property type="entry name" value="P-loop containing nucleoside triphosphate hydrolases"/>
    <property type="match status" value="2"/>
</dbReference>
<keyword evidence="2" id="KW-0677">Repeat</keyword>
<dbReference type="GO" id="GO:0042026">
    <property type="term" value="P:protein refolding"/>
    <property type="evidence" value="ECO:0007669"/>
    <property type="project" value="TreeGrafter"/>
</dbReference>
<dbReference type="FunFam" id="3.40.50.300:FF:000010">
    <property type="entry name" value="Chaperone clpB 1, putative"/>
    <property type="match status" value="1"/>
</dbReference>
<dbReference type="InterPro" id="IPR050130">
    <property type="entry name" value="ClpA_ClpB"/>
</dbReference>
<dbReference type="InterPro" id="IPR027417">
    <property type="entry name" value="P-loop_NTPase"/>
</dbReference>
<feature type="region of interest" description="Disordered" evidence="8">
    <location>
        <begin position="765"/>
        <end position="787"/>
    </location>
</feature>
<dbReference type="Gene3D" id="3.40.50.300">
    <property type="entry name" value="P-loop containing nucleotide triphosphate hydrolases"/>
    <property type="match status" value="3"/>
</dbReference>
<dbReference type="InterPro" id="IPR028299">
    <property type="entry name" value="ClpA/B_CS2"/>
</dbReference>
<reference evidence="11" key="1">
    <citation type="submission" date="2020-11" db="EMBL/GenBank/DDBJ databases">
        <authorList>
            <consortium name="DOE Joint Genome Institute"/>
            <person name="Ahrendt S."/>
            <person name="Riley R."/>
            <person name="Andreopoulos W."/>
            <person name="Labutti K."/>
            <person name="Pangilinan J."/>
            <person name="Ruiz-Duenas F.J."/>
            <person name="Barrasa J.M."/>
            <person name="Sanchez-Garcia M."/>
            <person name="Camarero S."/>
            <person name="Miyauchi S."/>
            <person name="Serrano A."/>
            <person name="Linde D."/>
            <person name="Babiker R."/>
            <person name="Drula E."/>
            <person name="Ayuso-Fernandez I."/>
            <person name="Pacheco R."/>
            <person name="Padilla G."/>
            <person name="Ferreira P."/>
            <person name="Barriuso J."/>
            <person name="Kellner H."/>
            <person name="Castanera R."/>
            <person name="Alfaro M."/>
            <person name="Ramirez L."/>
            <person name="Pisabarro A.G."/>
            <person name="Kuo A."/>
            <person name="Tritt A."/>
            <person name="Lipzen A."/>
            <person name="He G."/>
            <person name="Yan M."/>
            <person name="Ng V."/>
            <person name="Cullen D."/>
            <person name="Martin F."/>
            <person name="Rosso M.-N."/>
            <person name="Henrissat B."/>
            <person name="Hibbett D."/>
            <person name="Martinez A.T."/>
            <person name="Grigoriev I.V."/>
        </authorList>
    </citation>
    <scope>NUCLEOTIDE SEQUENCE</scope>
    <source>
        <strain evidence="11">CBS 506.95</strain>
    </source>
</reference>
<comment type="caution">
    <text evidence="11">The sequence shown here is derived from an EMBL/GenBank/DDBJ whole genome shotgun (WGS) entry which is preliminary data.</text>
</comment>